<dbReference type="RefSeq" id="WP_094250465.1">
    <property type="nucleotide sequence ID" value="NZ_JBHLXL010000001.1"/>
</dbReference>
<dbReference type="NCBIfam" id="TIGR02889">
    <property type="entry name" value="spore_YpeB"/>
    <property type="match status" value="1"/>
</dbReference>
<evidence type="ECO:0000313" key="4">
    <source>
        <dbReference type="Proteomes" id="UP000215059"/>
    </source>
</evidence>
<dbReference type="Pfam" id="PF14620">
    <property type="entry name" value="YPEB_PepSY1-2"/>
    <property type="match status" value="1"/>
</dbReference>
<evidence type="ECO:0000259" key="1">
    <source>
        <dbReference type="Pfam" id="PF14620"/>
    </source>
</evidence>
<dbReference type="EMBL" id="NOII01000001">
    <property type="protein sequence ID" value="OYD58504.1"/>
    <property type="molecule type" value="Genomic_DNA"/>
</dbReference>
<keyword evidence="4" id="KW-1185">Reference proteome</keyword>
<dbReference type="InterPro" id="IPR048402">
    <property type="entry name" value="YpeB_N"/>
</dbReference>
<protein>
    <submittedName>
        <fullName evidence="3">Germination protein YpeB</fullName>
    </submittedName>
</protein>
<dbReference type="OrthoDB" id="2372097at2"/>
<accession>A0A235FBV2</accession>
<proteinExistence type="predicted"/>
<reference evidence="3 4" key="1">
    <citation type="submission" date="2017-07" db="EMBL/GenBank/DDBJ databases">
        <title>Fictibacillus sp. nov. GDSW-R2A3 Genome sequencing and assembly.</title>
        <authorList>
            <person name="Mayilraj S."/>
        </authorList>
    </citation>
    <scope>NUCLEOTIDE SEQUENCE [LARGE SCALE GENOMIC DNA]</scope>
    <source>
        <strain evidence="3 4">GDSW-R2A3</strain>
    </source>
</reference>
<gene>
    <name evidence="3" type="primary">ypeB</name>
    <name evidence="3" type="ORF">CGZ90_00970</name>
</gene>
<dbReference type="InterPro" id="IPR014239">
    <property type="entry name" value="YpeB_PepSY1-2"/>
</dbReference>
<evidence type="ECO:0000259" key="2">
    <source>
        <dbReference type="Pfam" id="PF20769"/>
    </source>
</evidence>
<organism evidence="3 4">
    <name type="scientific">Fictibacillus aquaticus</name>
    <dbReference type="NCBI Taxonomy" id="2021314"/>
    <lineage>
        <taxon>Bacteria</taxon>
        <taxon>Bacillati</taxon>
        <taxon>Bacillota</taxon>
        <taxon>Bacilli</taxon>
        <taxon>Bacillales</taxon>
        <taxon>Fictibacillaceae</taxon>
        <taxon>Fictibacillus</taxon>
    </lineage>
</organism>
<sequence length="449" mass="51468">MIRTILLVLLLIAVAGTGYWGYTENQEKNAIRIQAENNYQRAFHDLNFQMDALHDKIGQTLAMSSQKQLSPALAQVWRLTNEAHTNVGQLPLALMPFNKTEEFLSKVGEFSYRVAVRDLEKKPLSDQETETLKTLYKNSNEIQNELRKTESIAQEKDLRWLDVEMELAKSDNPKKSTIVDGFKTVDQSMTGYSDVNFGPEVSNRAKMKGRDLRHLEGKMLTKEEAKQRAVDFFDLTKNRKITVKESGKGAKYKAYSLTIYNPETKGTTYMDITKKGGYPIWVLYDREVAAAKISLNDAMKQAEIFLKDHMHGPMEMTSSNQYDNIGVFTYARVQHGIRIYPEIVTLKVALDNGDIMGYEGMEFLLSHRDREKPVFKLSQEQARKTLSPKLKVMETHKALIRNDINEEVYCYEFIGVLGDETYQIFVDANEGDEEQVKKLKEAEPDYSAM</sequence>
<dbReference type="AlphaFoldDB" id="A0A235FBV2"/>
<feature type="domain" description="Sporulation protein YpeB N-terminal" evidence="2">
    <location>
        <begin position="27"/>
        <end position="162"/>
    </location>
</feature>
<feature type="domain" description="Sporulation protein YpeB PepSY1 and PepSY2" evidence="1">
    <location>
        <begin position="180"/>
        <end position="372"/>
    </location>
</feature>
<evidence type="ECO:0000313" key="3">
    <source>
        <dbReference type="EMBL" id="OYD58504.1"/>
    </source>
</evidence>
<dbReference type="Pfam" id="PF20769">
    <property type="entry name" value="YPEB_N"/>
    <property type="match status" value="1"/>
</dbReference>
<comment type="caution">
    <text evidence="3">The sequence shown here is derived from an EMBL/GenBank/DDBJ whole genome shotgun (WGS) entry which is preliminary data.</text>
</comment>
<dbReference type="GO" id="GO:0009847">
    <property type="term" value="P:spore germination"/>
    <property type="evidence" value="ECO:0007669"/>
    <property type="project" value="InterPro"/>
</dbReference>
<name>A0A235FBV2_9BACL</name>
<dbReference type="Proteomes" id="UP000215059">
    <property type="component" value="Unassembled WGS sequence"/>
</dbReference>